<feature type="non-terminal residue" evidence="1">
    <location>
        <position position="96"/>
    </location>
</feature>
<proteinExistence type="predicted"/>
<organism evidence="1 2">
    <name type="scientific">Enterobacter mori</name>
    <dbReference type="NCBI Taxonomy" id="539813"/>
    <lineage>
        <taxon>Bacteria</taxon>
        <taxon>Pseudomonadati</taxon>
        <taxon>Pseudomonadota</taxon>
        <taxon>Gammaproteobacteria</taxon>
        <taxon>Enterobacterales</taxon>
        <taxon>Enterobacteriaceae</taxon>
        <taxon>Enterobacter</taxon>
    </lineage>
</organism>
<dbReference type="AlphaFoldDB" id="A0A9Q7K1P6"/>
<accession>A0A9Q7K1P6</accession>
<sequence length="96" mass="9801">MATNNFKSFSAATGANVTSQTDWEALPALLTGFTAGKAASAQVNKALRQSTTIAALVGQFIANSGVDALDNGDVTGLVTKFKNAIVTNLGLSNILL</sequence>
<name>A0A9Q7K1P6_9ENTR</name>
<gene>
    <name evidence="1" type="ORF">EKN29_15440</name>
</gene>
<comment type="caution">
    <text evidence="1">The sequence shown here is derived from an EMBL/GenBank/DDBJ whole genome shotgun (WGS) entry which is preliminary data.</text>
</comment>
<dbReference type="Proteomes" id="UP000282263">
    <property type="component" value="Unassembled WGS sequence"/>
</dbReference>
<dbReference type="EMBL" id="RXPP01000016">
    <property type="protein sequence ID" value="RTQ23273.1"/>
    <property type="molecule type" value="Genomic_DNA"/>
</dbReference>
<evidence type="ECO:0000313" key="2">
    <source>
        <dbReference type="Proteomes" id="UP000282263"/>
    </source>
</evidence>
<reference evidence="1 2" key="1">
    <citation type="submission" date="2018-12" db="EMBL/GenBank/DDBJ databases">
        <title>The Batch Genome Submission of Enterobacter spp. strains.</title>
        <authorList>
            <person name="Wei L."/>
            <person name="Wu W."/>
            <person name="Lin J."/>
            <person name="Zhang X."/>
            <person name="Feng Y."/>
            <person name="Zong Z."/>
        </authorList>
    </citation>
    <scope>NUCLEOTIDE SEQUENCE [LARGE SCALE GENOMIC DNA]</scope>
    <source>
        <strain evidence="1 2">SCEM020047</strain>
    </source>
</reference>
<protein>
    <submittedName>
        <fullName evidence="1">Phage tail protein</fullName>
    </submittedName>
</protein>
<evidence type="ECO:0000313" key="1">
    <source>
        <dbReference type="EMBL" id="RTQ23273.1"/>
    </source>
</evidence>